<dbReference type="RefSeq" id="WP_133232540.1">
    <property type="nucleotide sequence ID" value="NZ_SOZE01000017.1"/>
</dbReference>
<evidence type="ECO:0000313" key="2">
    <source>
        <dbReference type="Proteomes" id="UP000297540"/>
    </source>
</evidence>
<organism evidence="1 2">
    <name type="scientific">Mucilaginibacter psychrotolerans</name>
    <dbReference type="NCBI Taxonomy" id="1524096"/>
    <lineage>
        <taxon>Bacteria</taxon>
        <taxon>Pseudomonadati</taxon>
        <taxon>Bacteroidota</taxon>
        <taxon>Sphingobacteriia</taxon>
        <taxon>Sphingobacteriales</taxon>
        <taxon>Sphingobacteriaceae</taxon>
        <taxon>Mucilaginibacter</taxon>
    </lineage>
</organism>
<sequence length="112" mass="13140">MDQDDNGTSYQHIITRTNNPFNDHTVREYLAVASQEKAEGYKDAIREMVRKIENTMFEFDHERFCYNGHSTHITYRKLTELHDNSIKILAILADLEIVESKTLNNLIPLQQK</sequence>
<accession>A0A4Y8SC14</accession>
<name>A0A4Y8SC14_9SPHI</name>
<protein>
    <submittedName>
        <fullName evidence="1">Uncharacterized protein</fullName>
    </submittedName>
</protein>
<evidence type="ECO:0000313" key="1">
    <source>
        <dbReference type="EMBL" id="TFF36165.1"/>
    </source>
</evidence>
<keyword evidence="2" id="KW-1185">Reference proteome</keyword>
<reference evidence="1 2" key="1">
    <citation type="journal article" date="2017" name="Int. J. Syst. Evol. Microbiol.">
        <title>Mucilaginibacterpsychrotolerans sp. nov., isolated from peatlands.</title>
        <authorList>
            <person name="Deng Y."/>
            <person name="Shen L."/>
            <person name="Xu B."/>
            <person name="Liu Y."/>
            <person name="Gu Z."/>
            <person name="Liu H."/>
            <person name="Zhou Y."/>
        </authorList>
    </citation>
    <scope>NUCLEOTIDE SEQUENCE [LARGE SCALE GENOMIC DNA]</scope>
    <source>
        <strain evidence="1 2">NH7-4</strain>
    </source>
</reference>
<dbReference type="EMBL" id="SOZE01000017">
    <property type="protein sequence ID" value="TFF36165.1"/>
    <property type="molecule type" value="Genomic_DNA"/>
</dbReference>
<proteinExistence type="predicted"/>
<gene>
    <name evidence="1" type="ORF">E2R66_16615</name>
</gene>
<dbReference type="Proteomes" id="UP000297540">
    <property type="component" value="Unassembled WGS sequence"/>
</dbReference>
<dbReference type="AlphaFoldDB" id="A0A4Y8SC14"/>
<comment type="caution">
    <text evidence="1">The sequence shown here is derived from an EMBL/GenBank/DDBJ whole genome shotgun (WGS) entry which is preliminary data.</text>
</comment>